<dbReference type="SUPFAM" id="SSF55729">
    <property type="entry name" value="Acyl-CoA N-acyltransferases (Nat)"/>
    <property type="match status" value="1"/>
</dbReference>
<organism evidence="2 3">
    <name type="scientific">Nocardioides anomalus</name>
    <dbReference type="NCBI Taxonomy" id="2712223"/>
    <lineage>
        <taxon>Bacteria</taxon>
        <taxon>Bacillati</taxon>
        <taxon>Actinomycetota</taxon>
        <taxon>Actinomycetes</taxon>
        <taxon>Propionibacteriales</taxon>
        <taxon>Nocardioidaceae</taxon>
        <taxon>Nocardioides</taxon>
    </lineage>
</organism>
<dbReference type="GO" id="GO:0016747">
    <property type="term" value="F:acyltransferase activity, transferring groups other than amino-acyl groups"/>
    <property type="evidence" value="ECO:0007669"/>
    <property type="project" value="InterPro"/>
</dbReference>
<dbReference type="CDD" id="cd04301">
    <property type="entry name" value="NAT_SF"/>
    <property type="match status" value="1"/>
</dbReference>
<evidence type="ECO:0000313" key="3">
    <source>
        <dbReference type="Proteomes" id="UP000502996"/>
    </source>
</evidence>
<dbReference type="InterPro" id="IPR000182">
    <property type="entry name" value="GNAT_dom"/>
</dbReference>
<keyword evidence="2" id="KW-0808">Transferase</keyword>
<name>A0A6G6WBS5_9ACTN</name>
<reference evidence="2 3" key="1">
    <citation type="submission" date="2020-02" db="EMBL/GenBank/DDBJ databases">
        <title>Full genome sequence of Nocardioides sp. R-3366.</title>
        <authorList>
            <person name="Im W.-T."/>
        </authorList>
    </citation>
    <scope>NUCLEOTIDE SEQUENCE [LARGE SCALE GENOMIC DNA]</scope>
    <source>
        <strain evidence="2 3">R-3366</strain>
    </source>
</reference>
<proteinExistence type="predicted"/>
<accession>A0A6G6WBS5</accession>
<dbReference type="AlphaFoldDB" id="A0A6G6WBS5"/>
<evidence type="ECO:0000313" key="2">
    <source>
        <dbReference type="EMBL" id="QIG42692.1"/>
    </source>
</evidence>
<dbReference type="KEGG" id="nano:G5V58_07760"/>
<gene>
    <name evidence="2" type="ORF">G5V58_07760</name>
</gene>
<keyword evidence="3" id="KW-1185">Reference proteome</keyword>
<dbReference type="InterPro" id="IPR016181">
    <property type="entry name" value="Acyl_CoA_acyltransferase"/>
</dbReference>
<dbReference type="Proteomes" id="UP000502996">
    <property type="component" value="Chromosome"/>
</dbReference>
<dbReference type="PROSITE" id="PS51186">
    <property type="entry name" value="GNAT"/>
    <property type="match status" value="1"/>
</dbReference>
<dbReference type="Gene3D" id="3.40.630.30">
    <property type="match status" value="1"/>
</dbReference>
<sequence>MMGTVGSVTVADTVELWPVYDAVFGDHASYDEWRAEVWDRHVEREGFRLARARRDGELVGFAYGYTGQRGQWWTDHVAAVLEPAVAEEWLGGHFELVSIGVLPSARGAGVGGRLLEAVCAGLAQERWLLTTTADAADPARRMYAAHGWSVLGPGIGPGTVVLGRLNPAAGGP</sequence>
<dbReference type="Pfam" id="PF00583">
    <property type="entry name" value="Acetyltransf_1"/>
    <property type="match status" value="1"/>
</dbReference>
<protein>
    <submittedName>
        <fullName evidence="2">GNAT family N-acetyltransferase</fullName>
    </submittedName>
</protein>
<feature type="domain" description="N-acetyltransferase" evidence="1">
    <location>
        <begin position="3"/>
        <end position="167"/>
    </location>
</feature>
<dbReference type="EMBL" id="CP049257">
    <property type="protein sequence ID" value="QIG42692.1"/>
    <property type="molecule type" value="Genomic_DNA"/>
</dbReference>
<evidence type="ECO:0000259" key="1">
    <source>
        <dbReference type="PROSITE" id="PS51186"/>
    </source>
</evidence>